<evidence type="ECO:0000259" key="2">
    <source>
        <dbReference type="Pfam" id="PF13472"/>
    </source>
</evidence>
<dbReference type="EMBL" id="CP120992">
    <property type="protein sequence ID" value="WLQ41514.1"/>
    <property type="molecule type" value="Genomic_DNA"/>
</dbReference>
<evidence type="ECO:0000313" key="4">
    <source>
        <dbReference type="Proteomes" id="UP001229952"/>
    </source>
</evidence>
<feature type="compositionally biased region" description="Low complexity" evidence="1">
    <location>
        <begin position="275"/>
        <end position="292"/>
    </location>
</feature>
<reference evidence="3 4" key="1">
    <citation type="submission" date="2023-03" db="EMBL/GenBank/DDBJ databases">
        <title>Isolation and description of six Streptomyces strains from soil environments, able to metabolize different microbial glucans.</title>
        <authorList>
            <person name="Widen T."/>
            <person name="Larsbrink J."/>
        </authorList>
    </citation>
    <scope>NUCLEOTIDE SEQUENCE [LARGE SCALE GENOMIC DNA]</scope>
    <source>
        <strain evidence="3 4">Mut2</strain>
    </source>
</reference>
<dbReference type="InterPro" id="IPR013830">
    <property type="entry name" value="SGNH_hydro"/>
</dbReference>
<dbReference type="InterPro" id="IPR036514">
    <property type="entry name" value="SGNH_hydro_sf"/>
</dbReference>
<name>A0ABY9I4E2_9ACTN</name>
<proteinExistence type="predicted"/>
<organism evidence="3 4">
    <name type="scientific">Streptomyces laculatispora</name>
    <dbReference type="NCBI Taxonomy" id="887464"/>
    <lineage>
        <taxon>Bacteria</taxon>
        <taxon>Bacillati</taxon>
        <taxon>Actinomycetota</taxon>
        <taxon>Actinomycetes</taxon>
        <taxon>Kitasatosporales</taxon>
        <taxon>Streptomycetaceae</taxon>
        <taxon>Streptomyces</taxon>
    </lineage>
</organism>
<feature type="region of interest" description="Disordered" evidence="1">
    <location>
        <begin position="237"/>
        <end position="292"/>
    </location>
</feature>
<dbReference type="PANTHER" id="PTHR43784">
    <property type="entry name" value="GDSL-LIKE LIPASE/ACYLHYDROLASE, PUTATIVE (AFU_ORTHOLOGUE AFUA_2G00820)-RELATED"/>
    <property type="match status" value="1"/>
</dbReference>
<dbReference type="Proteomes" id="UP001229952">
    <property type="component" value="Chromosome"/>
</dbReference>
<gene>
    <name evidence="3" type="ORF">P8A22_16910</name>
</gene>
<evidence type="ECO:0000256" key="1">
    <source>
        <dbReference type="SAM" id="MobiDB-lite"/>
    </source>
</evidence>
<dbReference type="Pfam" id="PF13472">
    <property type="entry name" value="Lipase_GDSL_2"/>
    <property type="match status" value="1"/>
</dbReference>
<dbReference type="RefSeq" id="WP_306088329.1">
    <property type="nucleotide sequence ID" value="NZ_CP120992.1"/>
</dbReference>
<evidence type="ECO:0000313" key="3">
    <source>
        <dbReference type="EMBL" id="WLQ41514.1"/>
    </source>
</evidence>
<dbReference type="PANTHER" id="PTHR43784:SF2">
    <property type="entry name" value="GDSL-LIKE LIPASE_ACYLHYDROLASE, PUTATIVE (AFU_ORTHOLOGUE AFUA_2G00820)-RELATED"/>
    <property type="match status" value="1"/>
</dbReference>
<dbReference type="InterPro" id="IPR053140">
    <property type="entry name" value="GDSL_Rv0518-like"/>
</dbReference>
<accession>A0ABY9I4E2</accession>
<dbReference type="Gene3D" id="3.40.50.1110">
    <property type="entry name" value="SGNH hydrolase"/>
    <property type="match status" value="1"/>
</dbReference>
<keyword evidence="4" id="KW-1185">Reference proteome</keyword>
<dbReference type="SUPFAM" id="SSF52266">
    <property type="entry name" value="SGNH hydrolase"/>
    <property type="match status" value="1"/>
</dbReference>
<protein>
    <submittedName>
        <fullName evidence="3">GDSL-type esterase/lipase family protein</fullName>
    </submittedName>
</protein>
<sequence>MRFMFVGDSMTIGRAGDFTWRYRMWQHLEASFDGPYAIVGPRTGLHDTTTGTPVSRAYGAPAFPADARHHLAGWGEGWLHMAPVIADTVAAHRADILLVSLGLIDLGFYTDSEQTARNARAFLAAARTANPHIRCVLLPVIPNIRAETDAPFAAECDRFNELLAKAVADLDEPTSPILLASRPPGYDIHTDTYDGTHPGPSGEHALAAAYADAMHQAWGLGGPYRGAAEASRWSCSVPGSQGNELVSGPDTPGPPHFVRGPGRAEVTEGPAVITSPSASPVRASAPPAVRTG</sequence>
<feature type="domain" description="SGNH hydrolase-type esterase" evidence="2">
    <location>
        <begin position="5"/>
        <end position="203"/>
    </location>
</feature>